<evidence type="ECO:0000313" key="2">
    <source>
        <dbReference type="EMBL" id="EYB83693.1"/>
    </source>
</evidence>
<name>A0A016RZA8_9BILA</name>
<protein>
    <submittedName>
        <fullName evidence="2">Uncharacterized protein</fullName>
    </submittedName>
</protein>
<reference evidence="3" key="1">
    <citation type="journal article" date="2015" name="Nat. Genet.">
        <title>The genome and transcriptome of the zoonotic hookworm Ancylostoma ceylanicum identify infection-specific gene families.</title>
        <authorList>
            <person name="Schwarz E.M."/>
            <person name="Hu Y."/>
            <person name="Antoshechkin I."/>
            <person name="Miller M.M."/>
            <person name="Sternberg P.W."/>
            <person name="Aroian R.V."/>
        </authorList>
    </citation>
    <scope>NUCLEOTIDE SEQUENCE</scope>
    <source>
        <strain evidence="3">HY135</strain>
    </source>
</reference>
<dbReference type="Proteomes" id="UP000024635">
    <property type="component" value="Unassembled WGS sequence"/>
</dbReference>
<sequence length="189" mass="21301">MSVFRRGLRFDFGPRKTSCWGLHGPCVRYQTIPEFHFVWPPSKMGRHRHDKKRKSQSMFAKREADNEFEKHLRYSQSNASLKLYSEKSAAKNDESSISSTAIVPASLLTQLNKAKSTRDFGLVKSSSSGLTPRNGIKGEIADENGQLQDSHEHLRELSARALNGMSALDFRDRMLCGSNVLVSSFSSYI</sequence>
<evidence type="ECO:0000256" key="1">
    <source>
        <dbReference type="SAM" id="MobiDB-lite"/>
    </source>
</evidence>
<feature type="compositionally biased region" description="Basic residues" evidence="1">
    <location>
        <begin position="44"/>
        <end position="55"/>
    </location>
</feature>
<organism evidence="2 3">
    <name type="scientific">Ancylostoma ceylanicum</name>
    <dbReference type="NCBI Taxonomy" id="53326"/>
    <lineage>
        <taxon>Eukaryota</taxon>
        <taxon>Metazoa</taxon>
        <taxon>Ecdysozoa</taxon>
        <taxon>Nematoda</taxon>
        <taxon>Chromadorea</taxon>
        <taxon>Rhabditida</taxon>
        <taxon>Rhabditina</taxon>
        <taxon>Rhabditomorpha</taxon>
        <taxon>Strongyloidea</taxon>
        <taxon>Ancylostomatidae</taxon>
        <taxon>Ancylostomatinae</taxon>
        <taxon>Ancylostoma</taxon>
    </lineage>
</organism>
<keyword evidence="3" id="KW-1185">Reference proteome</keyword>
<accession>A0A016RZA8</accession>
<feature type="region of interest" description="Disordered" evidence="1">
    <location>
        <begin position="43"/>
        <end position="62"/>
    </location>
</feature>
<comment type="caution">
    <text evidence="2">The sequence shown here is derived from an EMBL/GenBank/DDBJ whole genome shotgun (WGS) entry which is preliminary data.</text>
</comment>
<dbReference type="AlphaFoldDB" id="A0A016RZA8"/>
<dbReference type="EMBL" id="JARK01001667">
    <property type="protein sequence ID" value="EYB83693.1"/>
    <property type="molecule type" value="Genomic_DNA"/>
</dbReference>
<evidence type="ECO:0000313" key="3">
    <source>
        <dbReference type="Proteomes" id="UP000024635"/>
    </source>
</evidence>
<proteinExistence type="predicted"/>
<gene>
    <name evidence="2" type="primary">Acey_s0331.g2730</name>
    <name evidence="2" type="ORF">Y032_0331g2730</name>
</gene>